<protein>
    <recommendedName>
        <fullName evidence="1">HTH araC/xylS-type domain-containing protein</fullName>
    </recommendedName>
</protein>
<dbReference type="InterPro" id="IPR018060">
    <property type="entry name" value="HTH_AraC"/>
</dbReference>
<evidence type="ECO:0000313" key="3">
    <source>
        <dbReference type="Proteomes" id="UP000185109"/>
    </source>
</evidence>
<sequence length="62" mass="7555">MTPLQFQKQLRLLEARRLMVAEAANVAEAAYQVGYMERQWAYWRHFCQLFHTQNLRKLSRKK</sequence>
<reference evidence="2 3" key="1">
    <citation type="submission" date="2016-09" db="EMBL/GenBank/DDBJ databases">
        <title>The complete genome sequences of Rhizobium gallicum, symbiovars gallicum and phaseoli, symbionts associated to common bean (Phaseolus vulgaris).</title>
        <authorList>
            <person name="Bustos P."/>
            <person name="Santamaria R.I."/>
            <person name="Perez-Carrascal O.M."/>
            <person name="Juarez S."/>
            <person name="Lozano L."/>
            <person name="Martinez-Flores I."/>
            <person name="Martinez-Romero E."/>
            <person name="Cevallos M."/>
            <person name="Romero D."/>
            <person name="Davila G."/>
            <person name="Gonzalez V."/>
        </authorList>
    </citation>
    <scope>NUCLEOTIDE SEQUENCE [LARGE SCALE GENOMIC DNA]</scope>
    <source>
        <strain evidence="2 3">8C-3</strain>
        <plasmid evidence="3">Plasmid prsp8c3a</plasmid>
    </source>
</reference>
<dbReference type="AlphaFoldDB" id="A0A1L5PA07"/>
<dbReference type="GO" id="GO:0043565">
    <property type="term" value="F:sequence-specific DNA binding"/>
    <property type="evidence" value="ECO:0007669"/>
    <property type="project" value="InterPro"/>
</dbReference>
<keyword evidence="2" id="KW-0614">Plasmid</keyword>
<dbReference type="Gene3D" id="1.10.10.60">
    <property type="entry name" value="Homeodomain-like"/>
    <property type="match status" value="1"/>
</dbReference>
<gene>
    <name evidence="2" type="ORF">AM571_PA00118</name>
</gene>
<geneLocation type="plasmid" evidence="3">
    <name>prsp8c3a</name>
</geneLocation>
<accession>A0A1L5PA07</accession>
<organism evidence="2 3">
    <name type="scientific">Rhizobium etli 8C-3</name>
    <dbReference type="NCBI Taxonomy" id="538025"/>
    <lineage>
        <taxon>Bacteria</taxon>
        <taxon>Pseudomonadati</taxon>
        <taxon>Pseudomonadota</taxon>
        <taxon>Alphaproteobacteria</taxon>
        <taxon>Hyphomicrobiales</taxon>
        <taxon>Rhizobiaceae</taxon>
        <taxon>Rhizobium/Agrobacterium group</taxon>
        <taxon>Rhizobium</taxon>
    </lineage>
</organism>
<proteinExistence type="predicted"/>
<dbReference type="Proteomes" id="UP000185109">
    <property type="component" value="Plasmid pRsp8C3a"/>
</dbReference>
<name>A0A1L5PA07_RHIET</name>
<dbReference type="EMBL" id="CP017242">
    <property type="protein sequence ID" value="APO77005.1"/>
    <property type="molecule type" value="Genomic_DNA"/>
</dbReference>
<dbReference type="GO" id="GO:0003700">
    <property type="term" value="F:DNA-binding transcription factor activity"/>
    <property type="evidence" value="ECO:0007669"/>
    <property type="project" value="InterPro"/>
</dbReference>
<evidence type="ECO:0000259" key="1">
    <source>
        <dbReference type="PROSITE" id="PS01124"/>
    </source>
</evidence>
<evidence type="ECO:0000313" key="2">
    <source>
        <dbReference type="EMBL" id="APO77005.1"/>
    </source>
</evidence>
<feature type="domain" description="HTH araC/xylS-type" evidence="1">
    <location>
        <begin position="1"/>
        <end position="35"/>
    </location>
</feature>
<dbReference type="PROSITE" id="PS01124">
    <property type="entry name" value="HTH_ARAC_FAMILY_2"/>
    <property type="match status" value="1"/>
</dbReference>